<dbReference type="CDD" id="cd00077">
    <property type="entry name" value="HDc"/>
    <property type="match status" value="1"/>
</dbReference>
<organism evidence="2 3">
    <name type="scientific">Pedobacter nutrimenti</name>
    <dbReference type="NCBI Taxonomy" id="1241337"/>
    <lineage>
        <taxon>Bacteria</taxon>
        <taxon>Pseudomonadati</taxon>
        <taxon>Bacteroidota</taxon>
        <taxon>Sphingobacteriia</taxon>
        <taxon>Sphingobacteriales</taxon>
        <taxon>Sphingobacteriaceae</taxon>
        <taxon>Pedobacter</taxon>
    </lineage>
</organism>
<dbReference type="PANTHER" id="PTHR21174:SF0">
    <property type="entry name" value="HD PHOSPHOHYDROLASE FAMILY PROTEIN-RELATED"/>
    <property type="match status" value="1"/>
</dbReference>
<dbReference type="Proteomes" id="UP000248198">
    <property type="component" value="Unassembled WGS sequence"/>
</dbReference>
<dbReference type="SUPFAM" id="SSF109604">
    <property type="entry name" value="HD-domain/PDEase-like"/>
    <property type="match status" value="1"/>
</dbReference>
<dbReference type="SMART" id="SM00471">
    <property type="entry name" value="HDc"/>
    <property type="match status" value="1"/>
</dbReference>
<gene>
    <name evidence="2" type="ORF">B0O44_10774</name>
</gene>
<evidence type="ECO:0000313" key="2">
    <source>
        <dbReference type="EMBL" id="PYF71459.1"/>
    </source>
</evidence>
<dbReference type="InterPro" id="IPR003607">
    <property type="entry name" value="HD/PDEase_dom"/>
</dbReference>
<protein>
    <submittedName>
        <fullName evidence="2">HD domain-containing protein</fullName>
    </submittedName>
</protein>
<reference evidence="2 3" key="1">
    <citation type="submission" date="2018-06" db="EMBL/GenBank/DDBJ databases">
        <title>Genomic Encyclopedia of Archaeal and Bacterial Type Strains, Phase II (KMG-II): from individual species to whole genera.</title>
        <authorList>
            <person name="Goeker M."/>
        </authorList>
    </citation>
    <scope>NUCLEOTIDE SEQUENCE [LARGE SCALE GENOMIC DNA]</scope>
    <source>
        <strain evidence="2 3">DSM 27372</strain>
    </source>
</reference>
<dbReference type="Pfam" id="PF01966">
    <property type="entry name" value="HD"/>
    <property type="match status" value="1"/>
</dbReference>
<dbReference type="RefSeq" id="WP_054280972.1">
    <property type="nucleotide sequence ID" value="NZ_QKLU01000007.1"/>
</dbReference>
<feature type="domain" description="HD/PDEase" evidence="1">
    <location>
        <begin position="26"/>
        <end position="140"/>
    </location>
</feature>
<keyword evidence="3" id="KW-1185">Reference proteome</keyword>
<sequence length="197" mass="22918">MVAENIIELTRKYVSELLSGKLPDGIFFHNVEHTKEVVKAAIEIAQACNFNPKQLEIVTLSAWFHDCGYTVQYINHEDSSKAIASDFLTRYGYPKDDIERVLACIEATRFPQNPQSPEDNVIADADLYHFTKPDYPKYEQRLRKEFEIHLGKSCTDVEWNKTNYTFLQNHSYHTEYGQTVLQKSKEVNIERIKQILP</sequence>
<accession>A0A318UCE1</accession>
<dbReference type="EMBL" id="QKLU01000007">
    <property type="protein sequence ID" value="PYF71459.1"/>
    <property type="molecule type" value="Genomic_DNA"/>
</dbReference>
<proteinExistence type="predicted"/>
<dbReference type="InterPro" id="IPR009218">
    <property type="entry name" value="HD_phosphohydro"/>
</dbReference>
<dbReference type="PANTHER" id="PTHR21174">
    <property type="match status" value="1"/>
</dbReference>
<name>A0A318UCE1_9SPHI</name>
<dbReference type="Gene3D" id="1.10.3210.10">
    <property type="entry name" value="Hypothetical protein af1432"/>
    <property type="match status" value="1"/>
</dbReference>
<evidence type="ECO:0000259" key="1">
    <source>
        <dbReference type="SMART" id="SM00471"/>
    </source>
</evidence>
<dbReference type="InterPro" id="IPR006674">
    <property type="entry name" value="HD_domain"/>
</dbReference>
<dbReference type="OrthoDB" id="5728337at2"/>
<dbReference type="AlphaFoldDB" id="A0A318UCE1"/>
<comment type="caution">
    <text evidence="2">The sequence shown here is derived from an EMBL/GenBank/DDBJ whole genome shotgun (WGS) entry which is preliminary data.</text>
</comment>
<evidence type="ECO:0000313" key="3">
    <source>
        <dbReference type="Proteomes" id="UP000248198"/>
    </source>
</evidence>